<evidence type="ECO:0000313" key="2">
    <source>
        <dbReference type="EMBL" id="EGY2378032.1"/>
    </source>
</evidence>
<dbReference type="AlphaFoldDB" id="A0A9P2LEK6"/>
<gene>
    <name evidence="2" type="ORF">JHZ39_002429</name>
</gene>
<organism evidence="2">
    <name type="scientific">Acinetobacter baumannii</name>
    <dbReference type="NCBI Taxonomy" id="470"/>
    <lineage>
        <taxon>Bacteria</taxon>
        <taxon>Pseudomonadati</taxon>
        <taxon>Pseudomonadota</taxon>
        <taxon>Gammaproteobacteria</taxon>
        <taxon>Moraxellales</taxon>
        <taxon>Moraxellaceae</taxon>
        <taxon>Acinetobacter</taxon>
        <taxon>Acinetobacter calcoaceticus/baumannii complex</taxon>
    </lineage>
</organism>
<reference evidence="2" key="1">
    <citation type="submission" date="2020-12" db="EMBL/GenBank/DDBJ databases">
        <authorList>
            <consortium name="Clinical and Environmental Microbiology Branch: Whole genome sequencing antimicrobial resistance pathogens in the healthcare setting"/>
        </authorList>
    </citation>
    <scope>NUCLEOTIDE SEQUENCE</scope>
    <source>
        <strain evidence="2">2018HL-00813</strain>
    </source>
</reference>
<accession>A0A9P2LEK6</accession>
<proteinExistence type="predicted"/>
<feature type="domain" description="Phage tail fibre protein N-terminal" evidence="1">
    <location>
        <begin position="6"/>
        <end position="142"/>
    </location>
</feature>
<dbReference type="Pfam" id="PF12571">
    <property type="entry name" value="Phage_tail_fib"/>
    <property type="match status" value="1"/>
</dbReference>
<dbReference type="InterPro" id="IPR022225">
    <property type="entry name" value="Phage_tail_fibre_N"/>
</dbReference>
<protein>
    <submittedName>
        <fullName evidence="2">Sperm-activating peptide</fullName>
    </submittedName>
</protein>
<dbReference type="EMBL" id="AAYLMQ010000029">
    <property type="protein sequence ID" value="EGY2378032.1"/>
    <property type="molecule type" value="Genomic_DNA"/>
</dbReference>
<evidence type="ECO:0000259" key="1">
    <source>
        <dbReference type="Pfam" id="PF12571"/>
    </source>
</evidence>
<name>A0A9P2LEK6_ACIBA</name>
<comment type="caution">
    <text evidence="2">The sequence shown here is derived from an EMBL/GenBank/DDBJ whole genome shotgun (WGS) entry which is preliminary data.</text>
</comment>
<sequence>MAINFFLTDAGRNALNKAGDVASFGGELTHLAVGTGKFDASVEAKNLTSLKNELARFSLNGGGVDTETGTLRFVMSIEPTLTMEVFELGIYLSDGTLLAVASTTEVQSIMSLHANVVAIVTFGFVLTDVNLKNVTIKIDPNTPIAVMLMNQHSADEDPHPQYGALIQEIIKEHLNQNDPHPQYGALIQEIIKEHLNQNDPHSQYAFRKDVKEKDEDLQRQINGLDTSSQNLSQQLTDLKKYLDSQYPKLLGAGVNIGSKATIDLGGKVTDLRDSKYAIHLTPESMHEAWTITRSEKSFDYEVWNRSGQNRIGYSGIVSWSVIQVAAETLNDGNGDYTVPGVYIIPIQPKEQKEFILVGAGGAGGGSVWELGALAHGTSGTDTRLRLNELDLAVVGGGKGGTSGQWSNGSAFSNGAGGLAGVITVTSNITEISRKLGNAGTAANQTNHKGGASVSPEGNWGAGGDGANGVGDDGWALGGGGASGGLLICRYVNSTEKTQYMTLVVGEPGVATESNGNTGKAGTGGFARVSTVKA</sequence>